<dbReference type="InParanoid" id="A0A2P5FE14"/>
<accession>A0A2P5FE14</accession>
<name>A0A2P5FE14_TREOI</name>
<evidence type="ECO:0000313" key="1">
    <source>
        <dbReference type="EMBL" id="PON96014.1"/>
    </source>
</evidence>
<sequence>MKPAALTGSNPRERLKSRFWVFLLACAIGHRAHRVWVGSEICGSRLFDFGLGVRDVGHQEWYNFSVLPTGRYRQGLVSTLS</sequence>
<protein>
    <submittedName>
        <fullName evidence="1">Uncharacterized protein</fullName>
    </submittedName>
</protein>
<gene>
    <name evidence="1" type="ORF">TorRG33x02_082620</name>
</gene>
<organism evidence="1 2">
    <name type="scientific">Trema orientale</name>
    <name type="common">Charcoal tree</name>
    <name type="synonym">Celtis orientalis</name>
    <dbReference type="NCBI Taxonomy" id="63057"/>
    <lineage>
        <taxon>Eukaryota</taxon>
        <taxon>Viridiplantae</taxon>
        <taxon>Streptophyta</taxon>
        <taxon>Embryophyta</taxon>
        <taxon>Tracheophyta</taxon>
        <taxon>Spermatophyta</taxon>
        <taxon>Magnoliopsida</taxon>
        <taxon>eudicotyledons</taxon>
        <taxon>Gunneridae</taxon>
        <taxon>Pentapetalae</taxon>
        <taxon>rosids</taxon>
        <taxon>fabids</taxon>
        <taxon>Rosales</taxon>
        <taxon>Cannabaceae</taxon>
        <taxon>Trema</taxon>
    </lineage>
</organism>
<proteinExistence type="predicted"/>
<comment type="caution">
    <text evidence="1">The sequence shown here is derived from an EMBL/GenBank/DDBJ whole genome shotgun (WGS) entry which is preliminary data.</text>
</comment>
<dbReference type="OrthoDB" id="10290116at2759"/>
<keyword evidence="2" id="KW-1185">Reference proteome</keyword>
<dbReference type="Proteomes" id="UP000237000">
    <property type="component" value="Unassembled WGS sequence"/>
</dbReference>
<dbReference type="AlphaFoldDB" id="A0A2P5FE14"/>
<evidence type="ECO:0000313" key="2">
    <source>
        <dbReference type="Proteomes" id="UP000237000"/>
    </source>
</evidence>
<reference evidence="2" key="1">
    <citation type="submission" date="2016-06" db="EMBL/GenBank/DDBJ databases">
        <title>Parallel loss of symbiosis genes in relatives of nitrogen-fixing non-legume Parasponia.</title>
        <authorList>
            <person name="Van Velzen R."/>
            <person name="Holmer R."/>
            <person name="Bu F."/>
            <person name="Rutten L."/>
            <person name="Van Zeijl A."/>
            <person name="Liu W."/>
            <person name="Santuari L."/>
            <person name="Cao Q."/>
            <person name="Sharma T."/>
            <person name="Shen D."/>
            <person name="Roswanjaya Y."/>
            <person name="Wardhani T."/>
            <person name="Kalhor M.S."/>
            <person name="Jansen J."/>
            <person name="Van den Hoogen J."/>
            <person name="Gungor B."/>
            <person name="Hartog M."/>
            <person name="Hontelez J."/>
            <person name="Verver J."/>
            <person name="Yang W.-C."/>
            <person name="Schijlen E."/>
            <person name="Repin R."/>
            <person name="Schilthuizen M."/>
            <person name="Schranz E."/>
            <person name="Heidstra R."/>
            <person name="Miyata K."/>
            <person name="Fedorova E."/>
            <person name="Kohlen W."/>
            <person name="Bisseling T."/>
            <person name="Smit S."/>
            <person name="Geurts R."/>
        </authorList>
    </citation>
    <scope>NUCLEOTIDE SEQUENCE [LARGE SCALE GENOMIC DNA]</scope>
    <source>
        <strain evidence="2">cv. RG33-2</strain>
    </source>
</reference>
<dbReference type="EMBL" id="JXTC01000041">
    <property type="protein sequence ID" value="PON96014.1"/>
    <property type="molecule type" value="Genomic_DNA"/>
</dbReference>